<dbReference type="EMBL" id="JAFLND010000001">
    <property type="protein sequence ID" value="MBO0330189.1"/>
    <property type="molecule type" value="Genomic_DNA"/>
</dbReference>
<dbReference type="Gene3D" id="3.40.50.720">
    <property type="entry name" value="NAD(P)-binding Rossmann-like Domain"/>
    <property type="match status" value="1"/>
</dbReference>
<dbReference type="InterPro" id="IPR002347">
    <property type="entry name" value="SDR_fam"/>
</dbReference>
<accession>A0ABS3EVG5</accession>
<name>A0ABS3EVG5_9FLAO</name>
<evidence type="ECO:0000313" key="4">
    <source>
        <dbReference type="Proteomes" id="UP000664163"/>
    </source>
</evidence>
<dbReference type="CDD" id="cd05233">
    <property type="entry name" value="SDR_c"/>
    <property type="match status" value="1"/>
</dbReference>
<evidence type="ECO:0000313" key="3">
    <source>
        <dbReference type="EMBL" id="MBO0330189.1"/>
    </source>
</evidence>
<dbReference type="PANTHER" id="PTHR43639">
    <property type="entry name" value="OXIDOREDUCTASE, SHORT-CHAIN DEHYDROGENASE/REDUCTASE FAMILY (AFU_ORTHOLOGUE AFUA_5G02870)"/>
    <property type="match status" value="1"/>
</dbReference>
<dbReference type="Proteomes" id="UP000664163">
    <property type="component" value="Unassembled WGS sequence"/>
</dbReference>
<keyword evidence="4" id="KW-1185">Reference proteome</keyword>
<protein>
    <submittedName>
        <fullName evidence="3">SDR family oxidoreductase</fullName>
    </submittedName>
</protein>
<dbReference type="PRINTS" id="PR00081">
    <property type="entry name" value="GDHRDH"/>
</dbReference>
<organism evidence="3 4">
    <name type="scientific">[Muricauda] lutisoli</name>
    <dbReference type="NCBI Taxonomy" id="2816035"/>
    <lineage>
        <taxon>Bacteria</taxon>
        <taxon>Pseudomonadati</taxon>
        <taxon>Bacteroidota</taxon>
        <taxon>Flavobacteriia</taxon>
        <taxon>Flavobacteriales</taxon>
        <taxon>Flavobacteriaceae</taxon>
        <taxon>Allomuricauda</taxon>
    </lineage>
</organism>
<comment type="similarity">
    <text evidence="1">Belongs to the short-chain dehydrogenases/reductases (SDR) family.</text>
</comment>
<dbReference type="PANTHER" id="PTHR43639:SF1">
    <property type="entry name" value="SHORT-CHAIN DEHYDROGENASE_REDUCTASE FAMILY PROTEIN"/>
    <property type="match status" value="1"/>
</dbReference>
<dbReference type="SUPFAM" id="SSF51735">
    <property type="entry name" value="NAD(P)-binding Rossmann-fold domains"/>
    <property type="match status" value="1"/>
</dbReference>
<proteinExistence type="inferred from homology"/>
<sequence>MYTVMILGGAKGVGLEILKSCHKKGYQVAFCGRNSEQGQKIIDELNGSDSLYFHTLDLTNMNGLESYYKETIKRFNKIDALIVYAGISPIASILDSTEEQFDSVFNVNLKAPYFLLKHVLRHMKENQSGSIVFFGSPHMDYGHEDRAAYALTKSSLYTLSNHIAHHYAKFKIRSNYVVMGWTNTEGELELRTKEGTDEAQLMDMASKIIPMGRMLDPTEPVAAVMHLISSDSAMTTGSIIRITGGHFI</sequence>
<evidence type="ECO:0000256" key="1">
    <source>
        <dbReference type="ARBA" id="ARBA00006484"/>
    </source>
</evidence>
<keyword evidence="2" id="KW-0560">Oxidoreductase</keyword>
<dbReference type="RefSeq" id="WP_207070604.1">
    <property type="nucleotide sequence ID" value="NZ_JAFLND010000001.1"/>
</dbReference>
<evidence type="ECO:0000256" key="2">
    <source>
        <dbReference type="ARBA" id="ARBA00023002"/>
    </source>
</evidence>
<dbReference type="Pfam" id="PF13561">
    <property type="entry name" value="adh_short_C2"/>
    <property type="match status" value="1"/>
</dbReference>
<dbReference type="InterPro" id="IPR036291">
    <property type="entry name" value="NAD(P)-bd_dom_sf"/>
</dbReference>
<comment type="caution">
    <text evidence="3">The sequence shown here is derived from an EMBL/GenBank/DDBJ whole genome shotgun (WGS) entry which is preliminary data.</text>
</comment>
<reference evidence="3 4" key="1">
    <citation type="submission" date="2021-03" db="EMBL/GenBank/DDBJ databases">
        <title>Muricauda sp. CAU 1631 isolated from Incheon.</title>
        <authorList>
            <person name="Kim W."/>
        </authorList>
    </citation>
    <scope>NUCLEOTIDE SEQUENCE [LARGE SCALE GENOMIC DNA]</scope>
    <source>
        <strain evidence="3 4">CAU 1631</strain>
    </source>
</reference>
<gene>
    <name evidence="3" type="ORF">J0X13_06485</name>
</gene>